<sequence length="71" mass="7957">MSEPEYASIHHEARKSRQNSQKNQQPEEDYVEIELIDFSKTRTGVGAFLTPGLNGIGARVERLAKGELAEK</sequence>
<keyword evidence="3" id="KW-1185">Reference proteome</keyword>
<proteinExistence type="predicted"/>
<gene>
    <name evidence="2" type="ORF">WMSIL1_LOCUS5018</name>
</gene>
<organism evidence="2 3">
    <name type="scientific">Hymenolepis diminuta</name>
    <name type="common">Rat tapeworm</name>
    <dbReference type="NCBI Taxonomy" id="6216"/>
    <lineage>
        <taxon>Eukaryota</taxon>
        <taxon>Metazoa</taxon>
        <taxon>Spiralia</taxon>
        <taxon>Lophotrochozoa</taxon>
        <taxon>Platyhelminthes</taxon>
        <taxon>Cestoda</taxon>
        <taxon>Eucestoda</taxon>
        <taxon>Cyclophyllidea</taxon>
        <taxon>Hymenolepididae</taxon>
        <taxon>Hymenolepis</taxon>
    </lineage>
</organism>
<name>A0A564YCT9_HYMDI</name>
<dbReference type="Proteomes" id="UP000321570">
    <property type="component" value="Unassembled WGS sequence"/>
</dbReference>
<protein>
    <submittedName>
        <fullName evidence="2">Uncharacterized protein</fullName>
    </submittedName>
</protein>
<evidence type="ECO:0000313" key="3">
    <source>
        <dbReference type="Proteomes" id="UP000321570"/>
    </source>
</evidence>
<dbReference type="EMBL" id="CABIJS010000155">
    <property type="protein sequence ID" value="VUZ45081.1"/>
    <property type="molecule type" value="Genomic_DNA"/>
</dbReference>
<evidence type="ECO:0000256" key="1">
    <source>
        <dbReference type="SAM" id="MobiDB-lite"/>
    </source>
</evidence>
<feature type="region of interest" description="Disordered" evidence="1">
    <location>
        <begin position="1"/>
        <end position="28"/>
    </location>
</feature>
<feature type="non-terminal residue" evidence="2">
    <location>
        <position position="71"/>
    </location>
</feature>
<dbReference type="AlphaFoldDB" id="A0A564YCT9"/>
<accession>A0A564YCT9</accession>
<evidence type="ECO:0000313" key="2">
    <source>
        <dbReference type="EMBL" id="VUZ45081.1"/>
    </source>
</evidence>
<reference evidence="2 3" key="1">
    <citation type="submission" date="2019-07" db="EMBL/GenBank/DDBJ databases">
        <authorList>
            <person name="Jastrzebski P J."/>
            <person name="Paukszto L."/>
            <person name="Jastrzebski P J."/>
        </authorList>
    </citation>
    <scope>NUCLEOTIDE SEQUENCE [LARGE SCALE GENOMIC DNA]</scope>
    <source>
        <strain evidence="2 3">WMS-il1</strain>
    </source>
</reference>